<comment type="caution">
    <text evidence="1">The sequence shown here is derived from an EMBL/GenBank/DDBJ whole genome shotgun (WGS) entry which is preliminary data.</text>
</comment>
<gene>
    <name evidence="1" type="ORF">BIFLH658_00329</name>
</gene>
<protein>
    <recommendedName>
        <fullName evidence="3">DUF559 domain-containing protein</fullName>
    </recommendedName>
</protein>
<evidence type="ECO:0000313" key="2">
    <source>
        <dbReference type="Proteomes" id="UP000494211"/>
    </source>
</evidence>
<keyword evidence="2" id="KW-1185">Reference proteome</keyword>
<dbReference type="EMBL" id="CABWJV010000001">
    <property type="protein sequence ID" value="VWQ13365.1"/>
    <property type="molecule type" value="Genomic_DNA"/>
</dbReference>
<dbReference type="RefSeq" id="WP_055063203.1">
    <property type="nucleotide sequence ID" value="NZ_CABWJV010000001.1"/>
</dbReference>
<evidence type="ECO:0008006" key="3">
    <source>
        <dbReference type="Google" id="ProtNLM"/>
    </source>
</evidence>
<organism evidence="1 2">
    <name type="scientific">Bifidobacterium pseudocatenulatum</name>
    <dbReference type="NCBI Taxonomy" id="28026"/>
    <lineage>
        <taxon>Bacteria</taxon>
        <taxon>Bacillati</taxon>
        <taxon>Actinomycetota</taxon>
        <taxon>Actinomycetes</taxon>
        <taxon>Bifidobacteriales</taxon>
        <taxon>Bifidobacteriaceae</taxon>
        <taxon>Bifidobacterium</taxon>
    </lineage>
</organism>
<proteinExistence type="predicted"/>
<name>A0ABY6Y903_BIFPS</name>
<reference evidence="1 2" key="1">
    <citation type="submission" date="2019-10" db="EMBL/GenBank/DDBJ databases">
        <authorList>
            <consortium name="Melissa Lawson"/>
            <person name="O'neill I."/>
        </authorList>
    </citation>
    <scope>NUCLEOTIDE SEQUENCE [LARGE SCALE GENOMIC DNA]</scope>
    <source>
        <strain evidence="1">LH_658</strain>
    </source>
</reference>
<sequence>MSSTRRPSGQGFLPHHVPQKIFFSISFWFNERHSAGQPQITAKGISKAYKNKNQLKIAVDLQDGKTAFLLVRKFVSAVLERFGVIDEETISCAITESNSQKKQQHAQGNTAPSIMIPGIAKPKLLQGYPVTSSFEKFMNRALHEITSLAVIINARDVLPGNHELDAWIPDLGIAFEWDAGGDDTHPPERREHKDRLAKGMGITVYHVNPTRRYPMQFIVANVRRVVRAAEKDWPNGSLINRNRCFRE</sequence>
<accession>A0ABY6Y903</accession>
<dbReference type="Proteomes" id="UP000494211">
    <property type="component" value="Unassembled WGS sequence"/>
</dbReference>
<evidence type="ECO:0000313" key="1">
    <source>
        <dbReference type="EMBL" id="VWQ13365.1"/>
    </source>
</evidence>